<proteinExistence type="predicted"/>
<dbReference type="EMBL" id="CP027860">
    <property type="protein sequence ID" value="AVP99441.1"/>
    <property type="molecule type" value="Genomic_DNA"/>
</dbReference>
<dbReference type="InterPro" id="IPR007396">
    <property type="entry name" value="TR_PAI2-type"/>
</dbReference>
<keyword evidence="2" id="KW-1185">Reference proteome</keyword>
<dbReference type="PANTHER" id="PTHR35802">
    <property type="entry name" value="PROTEASE SYNTHASE AND SPORULATION PROTEIN PAI 2"/>
    <property type="match status" value="1"/>
</dbReference>
<reference evidence="1 2" key="1">
    <citation type="submission" date="2018-03" db="EMBL/GenBank/DDBJ databases">
        <title>Ahniella affigens gen. nov., sp. nov., a gammaproteobacterium isolated from sandy soil near a stream.</title>
        <authorList>
            <person name="Ko Y."/>
            <person name="Kim J.-H."/>
        </authorList>
    </citation>
    <scope>NUCLEOTIDE SEQUENCE [LARGE SCALE GENOMIC DNA]</scope>
    <source>
        <strain evidence="1 2">D13</strain>
    </source>
</reference>
<evidence type="ECO:0000313" key="2">
    <source>
        <dbReference type="Proteomes" id="UP000241074"/>
    </source>
</evidence>
<reference evidence="1 2" key="2">
    <citation type="submission" date="2018-03" db="EMBL/GenBank/DDBJ databases">
        <authorList>
            <person name="Keele B.F."/>
        </authorList>
    </citation>
    <scope>NUCLEOTIDE SEQUENCE [LARGE SCALE GENOMIC DNA]</scope>
    <source>
        <strain evidence="1 2">D13</strain>
    </source>
</reference>
<dbReference type="AlphaFoldDB" id="A0A2P1PX59"/>
<dbReference type="Proteomes" id="UP000241074">
    <property type="component" value="Chromosome"/>
</dbReference>
<organism evidence="1 2">
    <name type="scientific">Ahniella affigens</name>
    <dbReference type="NCBI Taxonomy" id="2021234"/>
    <lineage>
        <taxon>Bacteria</taxon>
        <taxon>Pseudomonadati</taxon>
        <taxon>Pseudomonadota</taxon>
        <taxon>Gammaproteobacteria</taxon>
        <taxon>Lysobacterales</taxon>
        <taxon>Rhodanobacteraceae</taxon>
        <taxon>Ahniella</taxon>
    </lineage>
</organism>
<gene>
    <name evidence="1" type="ORF">C7S18_20710</name>
</gene>
<protein>
    <submittedName>
        <fullName evidence="1">Transcriptional regulator</fullName>
    </submittedName>
</protein>
<evidence type="ECO:0000313" key="1">
    <source>
        <dbReference type="EMBL" id="AVP99441.1"/>
    </source>
</evidence>
<dbReference type="RefSeq" id="WP_106893359.1">
    <property type="nucleotide sequence ID" value="NZ_CP027860.1"/>
</dbReference>
<dbReference type="Pfam" id="PF04299">
    <property type="entry name" value="FMN_bind_2"/>
    <property type="match status" value="1"/>
</dbReference>
<dbReference type="KEGG" id="xba:C7S18_20710"/>
<dbReference type="SUPFAM" id="SSF50475">
    <property type="entry name" value="FMN-binding split barrel"/>
    <property type="match status" value="1"/>
</dbReference>
<dbReference type="InterPro" id="IPR012349">
    <property type="entry name" value="Split_barrel_FMN-bd"/>
</dbReference>
<name>A0A2P1PX59_9GAMM</name>
<sequence length="216" mass="23771">MYRPSHFAVDDPEQIAAFLDACPLLHLVQTSAAGLVANPVPMLRLDPVGAGMRLLGHVARANGLWQLADTNPDVLAIASGPNQYISPNWYPAKAEHHRVVPTWNYLSCHLYGRLSTFDSRERLLDVLNRLTTHFEASQPRPWSVHDAPADYIDKLLGAIVGLELTVTRIECKFKLSQNHPKANQDGVLAGLAAGAETDHGALREWMRQVLQDGSGN</sequence>
<dbReference type="Gene3D" id="2.30.110.10">
    <property type="entry name" value="Electron Transport, Fmn-binding Protein, Chain A"/>
    <property type="match status" value="1"/>
</dbReference>
<dbReference type="PANTHER" id="PTHR35802:SF1">
    <property type="entry name" value="PROTEASE SYNTHASE AND SPORULATION PROTEIN PAI 2"/>
    <property type="match status" value="1"/>
</dbReference>
<dbReference type="PIRSF" id="PIRSF010372">
    <property type="entry name" value="PaiB"/>
    <property type="match status" value="1"/>
</dbReference>
<dbReference type="OrthoDB" id="9794948at2"/>
<accession>A0A2P1PX59</accession>